<reference evidence="1" key="2">
    <citation type="journal article" date="2015" name="Fish Shellfish Immunol.">
        <title>Early steps in the European eel (Anguilla anguilla)-Vibrio vulnificus interaction in the gills: Role of the RtxA13 toxin.</title>
        <authorList>
            <person name="Callol A."/>
            <person name="Pajuelo D."/>
            <person name="Ebbesson L."/>
            <person name="Teles M."/>
            <person name="MacKenzie S."/>
            <person name="Amaro C."/>
        </authorList>
    </citation>
    <scope>NUCLEOTIDE SEQUENCE</scope>
</reference>
<reference evidence="1" key="1">
    <citation type="submission" date="2014-11" db="EMBL/GenBank/DDBJ databases">
        <authorList>
            <person name="Amaro Gonzalez C."/>
        </authorList>
    </citation>
    <scope>NUCLEOTIDE SEQUENCE</scope>
</reference>
<evidence type="ECO:0000313" key="1">
    <source>
        <dbReference type="EMBL" id="JAH12508.1"/>
    </source>
</evidence>
<organism evidence="1">
    <name type="scientific">Anguilla anguilla</name>
    <name type="common">European freshwater eel</name>
    <name type="synonym">Muraena anguilla</name>
    <dbReference type="NCBI Taxonomy" id="7936"/>
    <lineage>
        <taxon>Eukaryota</taxon>
        <taxon>Metazoa</taxon>
        <taxon>Chordata</taxon>
        <taxon>Craniata</taxon>
        <taxon>Vertebrata</taxon>
        <taxon>Euteleostomi</taxon>
        <taxon>Actinopterygii</taxon>
        <taxon>Neopterygii</taxon>
        <taxon>Teleostei</taxon>
        <taxon>Anguilliformes</taxon>
        <taxon>Anguillidae</taxon>
        <taxon>Anguilla</taxon>
    </lineage>
</organism>
<accession>A0A0E9Q8R5</accession>
<proteinExistence type="predicted"/>
<sequence length="23" mass="2703">MVAAFLKLLLLLLPDIRMYRAQN</sequence>
<protein>
    <submittedName>
        <fullName evidence="1">Uncharacterized protein</fullName>
    </submittedName>
</protein>
<name>A0A0E9Q8R5_ANGAN</name>
<dbReference type="AlphaFoldDB" id="A0A0E9Q8R5"/>
<dbReference type="EMBL" id="GBXM01096069">
    <property type="protein sequence ID" value="JAH12508.1"/>
    <property type="molecule type" value="Transcribed_RNA"/>
</dbReference>